<keyword evidence="3" id="KW-1185">Reference proteome</keyword>
<evidence type="ECO:0000259" key="1">
    <source>
        <dbReference type="PROSITE" id="PS51186"/>
    </source>
</evidence>
<organism evidence="2 3">
    <name type="scientific">Bhargavaea ullalensis</name>
    <dbReference type="NCBI Taxonomy" id="1265685"/>
    <lineage>
        <taxon>Bacteria</taxon>
        <taxon>Bacillati</taxon>
        <taxon>Bacillota</taxon>
        <taxon>Bacilli</taxon>
        <taxon>Bacillales</taxon>
        <taxon>Caryophanaceae</taxon>
        <taxon>Bhargavaea</taxon>
    </lineage>
</organism>
<evidence type="ECO:0000313" key="3">
    <source>
        <dbReference type="Proteomes" id="UP001549099"/>
    </source>
</evidence>
<name>A0ABV2G815_9BACL</name>
<dbReference type="InterPro" id="IPR016181">
    <property type="entry name" value="Acyl_CoA_acyltransferase"/>
</dbReference>
<dbReference type="EMBL" id="JBEPLW010000001">
    <property type="protein sequence ID" value="MET3574426.1"/>
    <property type="molecule type" value="Genomic_DNA"/>
</dbReference>
<comment type="caution">
    <text evidence="2">The sequence shown here is derived from an EMBL/GenBank/DDBJ whole genome shotgun (WGS) entry which is preliminary data.</text>
</comment>
<sequence>MTVLELNGVRLRPLVRTDYEALWGLYSPDVFFFMLNKVETKEKFDSWLESGVLAMETGDSCLAFAVTDGQTGEMMGTTRIFGIDPFNRLCEIGSTFYGEAYQRTHVNTTAKYLLLRHCFEELGMIRVQFKTDSENIRSKQAIARLGAKLEGVLRNERIRSTGKPRDVHLYSIIDREWPAVKKHLEELIRRGGGNSRPKRRVE</sequence>
<dbReference type="SUPFAM" id="SSF55729">
    <property type="entry name" value="Acyl-CoA N-acyltransferases (Nat)"/>
    <property type="match status" value="1"/>
</dbReference>
<dbReference type="Proteomes" id="UP001549099">
    <property type="component" value="Unassembled WGS sequence"/>
</dbReference>
<protein>
    <submittedName>
        <fullName evidence="2">RimJ/RimL family protein N-acetyltransferase</fullName>
    </submittedName>
</protein>
<evidence type="ECO:0000313" key="2">
    <source>
        <dbReference type="EMBL" id="MET3574426.1"/>
    </source>
</evidence>
<dbReference type="PANTHER" id="PTHR43610:SF1">
    <property type="entry name" value="N-ACETYLTRANSFERASE DOMAIN-CONTAINING PROTEIN"/>
    <property type="match status" value="1"/>
</dbReference>
<feature type="domain" description="N-acetyltransferase" evidence="1">
    <location>
        <begin position="9"/>
        <end position="176"/>
    </location>
</feature>
<reference evidence="2 3" key="1">
    <citation type="submission" date="2024-06" db="EMBL/GenBank/DDBJ databases">
        <title>Genomic Encyclopedia of Type Strains, Phase IV (KMG-IV): sequencing the most valuable type-strain genomes for metagenomic binning, comparative biology and taxonomic classification.</title>
        <authorList>
            <person name="Goeker M."/>
        </authorList>
    </citation>
    <scope>NUCLEOTIDE SEQUENCE [LARGE SCALE GENOMIC DNA]</scope>
    <source>
        <strain evidence="2 3">DSM 26128</strain>
    </source>
</reference>
<dbReference type="RefSeq" id="WP_354194580.1">
    <property type="nucleotide sequence ID" value="NZ_JBEPLW010000001.1"/>
</dbReference>
<accession>A0ABV2G815</accession>
<dbReference type="PROSITE" id="PS51186">
    <property type="entry name" value="GNAT"/>
    <property type="match status" value="1"/>
</dbReference>
<dbReference type="Gene3D" id="3.40.630.30">
    <property type="match status" value="1"/>
</dbReference>
<proteinExistence type="predicted"/>
<gene>
    <name evidence="2" type="ORF">ABID49_000302</name>
</gene>
<dbReference type="InterPro" id="IPR000182">
    <property type="entry name" value="GNAT_dom"/>
</dbReference>
<dbReference type="Pfam" id="PF13302">
    <property type="entry name" value="Acetyltransf_3"/>
    <property type="match status" value="1"/>
</dbReference>
<dbReference type="PANTHER" id="PTHR43610">
    <property type="entry name" value="BLL6696 PROTEIN"/>
    <property type="match status" value="1"/>
</dbReference>